<comment type="caution">
    <text evidence="1">The sequence shown here is derived from an EMBL/GenBank/DDBJ whole genome shotgun (WGS) entry which is preliminary data.</text>
</comment>
<keyword evidence="2" id="KW-1185">Reference proteome</keyword>
<evidence type="ECO:0000313" key="2">
    <source>
        <dbReference type="Proteomes" id="UP001207930"/>
    </source>
</evidence>
<dbReference type="Proteomes" id="UP001207930">
    <property type="component" value="Unassembled WGS sequence"/>
</dbReference>
<protein>
    <submittedName>
        <fullName evidence="1">Class I SAM-dependent methyltransferase</fullName>
    </submittedName>
</protein>
<dbReference type="RefSeq" id="WP_264500697.1">
    <property type="nucleotide sequence ID" value="NZ_JAPDDS010000004.1"/>
</dbReference>
<dbReference type="InterPro" id="IPR029063">
    <property type="entry name" value="SAM-dependent_MTases_sf"/>
</dbReference>
<gene>
    <name evidence="1" type="ORF">OKA04_08360</name>
</gene>
<reference evidence="1 2" key="1">
    <citation type="submission" date="2022-10" db="EMBL/GenBank/DDBJ databases">
        <title>Luteolibacter flavescens strain MCCC 1K03193, whole genome shotgun sequencing project.</title>
        <authorList>
            <person name="Zhao G."/>
            <person name="Shen L."/>
        </authorList>
    </citation>
    <scope>NUCLEOTIDE SEQUENCE [LARGE SCALE GENOMIC DNA]</scope>
    <source>
        <strain evidence="1 2">MCCC 1K03193</strain>
    </source>
</reference>
<sequence>MEISPEQSQSVIKCRNSQGLEVQANLLRLTRYSVVFEVYNPYSILQLSEVLSDFRILTNKRLIYRGKAVVSNILNTGLVIVCEANLEDGWQEVDFLSAVNGETDLGAQFSSFMSEWRAANHVQDPFKVAVADMASALTGVQHWLSSIDVGIRSTATRRRDELEREIFSSVQQRILEQMIPSMENFETVAGQIDEEEVPSHKSYVRREMHPIVLCAPFVYRTYVKPLGYAGDYEMVNMMMRDPYEGASSFAKMLNYAILNTEPVVAHRNRIDYLVDMLDRESNRRIGKGRARAFNLGCGPAEEVLRFLRGHDSSELIEFDLLDFNPETLEYTRERLDKVRMEEGRNTRLRFIPRSVHQILKAAVQPGGDPELAAYDVVYCAGLFDYLSQRVGKRLVEFFCSIANPGGLVVVTNVADTNPRKAWMEYLMEWNLIYRSKEEMLDLVPPGLPTKRVEVKADATGVNLFLEIELADG</sequence>
<keyword evidence="1" id="KW-0808">Transferase</keyword>
<dbReference type="GO" id="GO:0008168">
    <property type="term" value="F:methyltransferase activity"/>
    <property type="evidence" value="ECO:0007669"/>
    <property type="project" value="UniProtKB-KW"/>
</dbReference>
<dbReference type="Gene3D" id="3.40.50.150">
    <property type="entry name" value="Vaccinia Virus protein VP39"/>
    <property type="match status" value="1"/>
</dbReference>
<name>A0ABT3FME9_9BACT</name>
<proteinExistence type="predicted"/>
<keyword evidence="1" id="KW-0489">Methyltransferase</keyword>
<organism evidence="1 2">
    <name type="scientific">Luteolibacter flavescens</name>
    <dbReference type="NCBI Taxonomy" id="1859460"/>
    <lineage>
        <taxon>Bacteria</taxon>
        <taxon>Pseudomonadati</taxon>
        <taxon>Verrucomicrobiota</taxon>
        <taxon>Verrucomicrobiia</taxon>
        <taxon>Verrucomicrobiales</taxon>
        <taxon>Verrucomicrobiaceae</taxon>
        <taxon>Luteolibacter</taxon>
    </lineage>
</organism>
<accession>A0ABT3FME9</accession>
<dbReference type="EMBL" id="JAPDDS010000004">
    <property type="protein sequence ID" value="MCW1884738.1"/>
    <property type="molecule type" value="Genomic_DNA"/>
</dbReference>
<dbReference type="GO" id="GO:0032259">
    <property type="term" value="P:methylation"/>
    <property type="evidence" value="ECO:0007669"/>
    <property type="project" value="UniProtKB-KW"/>
</dbReference>
<dbReference type="SUPFAM" id="SSF53335">
    <property type="entry name" value="S-adenosyl-L-methionine-dependent methyltransferases"/>
    <property type="match status" value="1"/>
</dbReference>
<evidence type="ECO:0000313" key="1">
    <source>
        <dbReference type="EMBL" id="MCW1884738.1"/>
    </source>
</evidence>